<keyword evidence="3" id="KW-0548">Nucleotidyltransferase</keyword>
<evidence type="ECO:0000313" key="4">
    <source>
        <dbReference type="Proteomes" id="UP000319525"/>
    </source>
</evidence>
<accession>A0A4Y3QLU7</accession>
<dbReference type="Pfam" id="PF12804">
    <property type="entry name" value="NTP_transf_3"/>
    <property type="match status" value="1"/>
</dbReference>
<dbReference type="EMBL" id="BJML01000005">
    <property type="protein sequence ID" value="GEB45847.1"/>
    <property type="molecule type" value="Genomic_DNA"/>
</dbReference>
<dbReference type="RefSeq" id="WP_141376950.1">
    <property type="nucleotide sequence ID" value="NZ_BJML01000005.1"/>
</dbReference>
<keyword evidence="1 3" id="KW-0808">Transferase</keyword>
<name>A0A4Y3QLU7_MICTE</name>
<reference evidence="3 4" key="1">
    <citation type="submission" date="2019-06" db="EMBL/GenBank/DDBJ databases">
        <title>Whole genome shotgun sequence of Microbacterium testaceum NBRC 12675.</title>
        <authorList>
            <person name="Hosoyama A."/>
            <person name="Uohara A."/>
            <person name="Ohji S."/>
            <person name="Ichikawa N."/>
        </authorList>
    </citation>
    <scope>NUCLEOTIDE SEQUENCE [LARGE SCALE GENOMIC DNA]</scope>
    <source>
        <strain evidence="3 4">NBRC 12675</strain>
    </source>
</reference>
<dbReference type="InterPro" id="IPR029044">
    <property type="entry name" value="Nucleotide-diphossugar_trans"/>
</dbReference>
<organism evidence="3 4">
    <name type="scientific">Microbacterium testaceum</name>
    <name type="common">Aureobacterium testaceum</name>
    <name type="synonym">Brevibacterium testaceum</name>
    <dbReference type="NCBI Taxonomy" id="2033"/>
    <lineage>
        <taxon>Bacteria</taxon>
        <taxon>Bacillati</taxon>
        <taxon>Actinomycetota</taxon>
        <taxon>Actinomycetes</taxon>
        <taxon>Micrococcales</taxon>
        <taxon>Microbacteriaceae</taxon>
        <taxon>Microbacterium</taxon>
    </lineage>
</organism>
<protein>
    <submittedName>
        <fullName evidence="3">Molybdenum cofactor guanylyltransferase</fullName>
    </submittedName>
</protein>
<proteinExistence type="predicted"/>
<dbReference type="Proteomes" id="UP000319525">
    <property type="component" value="Unassembled WGS sequence"/>
</dbReference>
<evidence type="ECO:0000256" key="1">
    <source>
        <dbReference type="ARBA" id="ARBA00022679"/>
    </source>
</evidence>
<dbReference type="SUPFAM" id="SSF53448">
    <property type="entry name" value="Nucleotide-diphospho-sugar transferases"/>
    <property type="match status" value="1"/>
</dbReference>
<sequence length="191" mass="19605">MVSVDAILLAGGRASRLGGATKPLVRVGGQTLLRTAVDAVRAAGARRVVVVAPVLDDALEVTWTREEPPFGGPVAAIIAALGHVDATEVFVVACDLPTAGPAVALLGDPVPDAADGVCLDDGRRQWLIGRYRAAALRAAASGVFEGGRDASMRALLGGLRVEPVPADPALTRDIDTWEDLREVASEGPSAT</sequence>
<evidence type="ECO:0000259" key="2">
    <source>
        <dbReference type="Pfam" id="PF12804"/>
    </source>
</evidence>
<gene>
    <name evidence="3" type="ORF">MTE01_17920</name>
</gene>
<dbReference type="GeneID" id="57144480"/>
<dbReference type="AlphaFoldDB" id="A0A4Y3QLU7"/>
<feature type="domain" description="MobA-like NTP transferase" evidence="2">
    <location>
        <begin position="6"/>
        <end position="142"/>
    </location>
</feature>
<dbReference type="Gene3D" id="3.90.550.10">
    <property type="entry name" value="Spore Coat Polysaccharide Biosynthesis Protein SpsA, Chain A"/>
    <property type="match status" value="1"/>
</dbReference>
<dbReference type="PANTHER" id="PTHR19136">
    <property type="entry name" value="MOLYBDENUM COFACTOR GUANYLYLTRANSFERASE"/>
    <property type="match status" value="1"/>
</dbReference>
<evidence type="ECO:0000313" key="3">
    <source>
        <dbReference type="EMBL" id="GEB45847.1"/>
    </source>
</evidence>
<dbReference type="InterPro" id="IPR025877">
    <property type="entry name" value="MobA-like_NTP_Trfase"/>
</dbReference>
<dbReference type="GO" id="GO:0016779">
    <property type="term" value="F:nucleotidyltransferase activity"/>
    <property type="evidence" value="ECO:0007669"/>
    <property type="project" value="UniProtKB-KW"/>
</dbReference>
<dbReference type="PANTHER" id="PTHR19136:SF81">
    <property type="entry name" value="MOLYBDENUM COFACTOR GUANYLYLTRANSFERASE"/>
    <property type="match status" value="1"/>
</dbReference>
<comment type="caution">
    <text evidence="3">The sequence shown here is derived from an EMBL/GenBank/DDBJ whole genome shotgun (WGS) entry which is preliminary data.</text>
</comment>
<dbReference type="OrthoDB" id="4408226at2"/>